<keyword evidence="2 6" id="KW-0812">Transmembrane</keyword>
<feature type="region of interest" description="Disordered" evidence="5">
    <location>
        <begin position="1"/>
        <end position="46"/>
    </location>
</feature>
<comment type="subcellular location">
    <subcellularLocation>
        <location evidence="1">Membrane</location>
        <topology evidence="1">Multi-pass membrane protein</topology>
    </subcellularLocation>
</comment>
<feature type="compositionally biased region" description="Low complexity" evidence="5">
    <location>
        <begin position="1"/>
        <end position="12"/>
    </location>
</feature>
<evidence type="ECO:0000256" key="5">
    <source>
        <dbReference type="SAM" id="MobiDB-lite"/>
    </source>
</evidence>
<sequence length="380" mass="40355">MAPAATCRAPAASQISGRLGGWRKTPPLPRPPDHHGVVHEPPAAAAGPSPDAFAPVMATGIVSVAAVDHQYHVIALILGVLAAAVFALLTMTVSAHVRRVPAAFGRQLRDPDVALRSFTFVAACGVLAARLGEGQAPLVWSLGGAALVVWSSLVPLAIIDMWSRPTGELRDHAHGAWLLAPVGTQSLAISAAHLAHGAVARPLLLLALAWWMLGAVGYLVVTWLIVWRAVATPFVPEQVTPDSWILMGALAIATLTGDRIIAAGPATSGLDWLFTLARPATLALWITASAWIPLLLYAQMWRAGRCAASLHYDRMWWAAVFPLGMYSTATSGLAVELRIPALGAISLAFFWFAMTTWLLVALGLLHEQWHEGSSRPRTGS</sequence>
<dbReference type="InterPro" id="IPR038665">
    <property type="entry name" value="Voltage-dep_anion_channel_sf"/>
</dbReference>
<evidence type="ECO:0000256" key="6">
    <source>
        <dbReference type="SAM" id="Phobius"/>
    </source>
</evidence>
<comment type="caution">
    <text evidence="7">The sequence shown here is derived from an EMBL/GenBank/DDBJ whole genome shotgun (WGS) entry which is preliminary data.</text>
</comment>
<evidence type="ECO:0000256" key="3">
    <source>
        <dbReference type="ARBA" id="ARBA00022989"/>
    </source>
</evidence>
<proteinExistence type="predicted"/>
<keyword evidence="8" id="KW-1185">Reference proteome</keyword>
<evidence type="ECO:0000313" key="7">
    <source>
        <dbReference type="EMBL" id="NMH99522.1"/>
    </source>
</evidence>
<dbReference type="Proteomes" id="UP000820669">
    <property type="component" value="Unassembled WGS sequence"/>
</dbReference>
<feature type="transmembrane region" description="Helical" evidence="6">
    <location>
        <begin position="175"/>
        <end position="196"/>
    </location>
</feature>
<feature type="transmembrane region" description="Helical" evidence="6">
    <location>
        <begin position="243"/>
        <end position="262"/>
    </location>
</feature>
<evidence type="ECO:0000313" key="8">
    <source>
        <dbReference type="Proteomes" id="UP000820669"/>
    </source>
</evidence>
<keyword evidence="4 6" id="KW-0472">Membrane</keyword>
<name>A0ABX1SG32_9PSEU</name>
<feature type="transmembrane region" description="Helical" evidence="6">
    <location>
        <begin position="208"/>
        <end position="231"/>
    </location>
</feature>
<evidence type="ECO:0000256" key="1">
    <source>
        <dbReference type="ARBA" id="ARBA00004141"/>
    </source>
</evidence>
<dbReference type="Gene3D" id="1.50.10.150">
    <property type="entry name" value="Voltage-dependent anion channel"/>
    <property type="match status" value="1"/>
</dbReference>
<feature type="transmembrane region" description="Helical" evidence="6">
    <location>
        <begin position="315"/>
        <end position="335"/>
    </location>
</feature>
<accession>A0ABX1SG32</accession>
<evidence type="ECO:0000256" key="4">
    <source>
        <dbReference type="ARBA" id="ARBA00023136"/>
    </source>
</evidence>
<gene>
    <name evidence="7" type="ORF">HF526_19700</name>
</gene>
<feature type="transmembrane region" description="Helical" evidence="6">
    <location>
        <begin position="113"/>
        <end position="132"/>
    </location>
</feature>
<dbReference type="InterPro" id="IPR004695">
    <property type="entry name" value="SLAC1/Mae1/Ssu1/TehA"/>
</dbReference>
<reference evidence="7 8" key="1">
    <citation type="submission" date="2020-04" db="EMBL/GenBank/DDBJ databases">
        <authorList>
            <person name="Klaysubun C."/>
            <person name="Duangmal K."/>
            <person name="Lipun K."/>
        </authorList>
    </citation>
    <scope>NUCLEOTIDE SEQUENCE [LARGE SCALE GENOMIC DNA]</scope>
    <source>
        <strain evidence="7 8">K10HN5</strain>
    </source>
</reference>
<evidence type="ECO:0000256" key="2">
    <source>
        <dbReference type="ARBA" id="ARBA00022692"/>
    </source>
</evidence>
<organism evidence="7 8">
    <name type="scientific">Pseudonocardia acidicola</name>
    <dbReference type="NCBI Taxonomy" id="2724939"/>
    <lineage>
        <taxon>Bacteria</taxon>
        <taxon>Bacillati</taxon>
        <taxon>Actinomycetota</taxon>
        <taxon>Actinomycetes</taxon>
        <taxon>Pseudonocardiales</taxon>
        <taxon>Pseudonocardiaceae</taxon>
        <taxon>Pseudonocardia</taxon>
    </lineage>
</organism>
<feature type="transmembrane region" description="Helical" evidence="6">
    <location>
        <begin position="341"/>
        <end position="365"/>
    </location>
</feature>
<protein>
    <submittedName>
        <fullName evidence="7">C4-dicarboxylate ABC transporter</fullName>
    </submittedName>
</protein>
<dbReference type="CDD" id="cd09319">
    <property type="entry name" value="TDT_like_1"/>
    <property type="match status" value="1"/>
</dbReference>
<keyword evidence="3 6" id="KW-1133">Transmembrane helix</keyword>
<feature type="transmembrane region" description="Helical" evidence="6">
    <location>
        <begin position="71"/>
        <end position="93"/>
    </location>
</feature>
<dbReference type="EMBL" id="JAAXLA010000037">
    <property type="protein sequence ID" value="NMH99522.1"/>
    <property type="molecule type" value="Genomic_DNA"/>
</dbReference>
<feature type="transmembrane region" description="Helical" evidence="6">
    <location>
        <begin position="282"/>
        <end position="303"/>
    </location>
</feature>
<feature type="transmembrane region" description="Helical" evidence="6">
    <location>
        <begin position="138"/>
        <end position="163"/>
    </location>
</feature>
<dbReference type="Pfam" id="PF03595">
    <property type="entry name" value="SLAC1"/>
    <property type="match status" value="1"/>
</dbReference>